<evidence type="ECO:0000313" key="2">
    <source>
        <dbReference type="Proteomes" id="UP001155901"/>
    </source>
</evidence>
<dbReference type="Proteomes" id="UP001155901">
    <property type="component" value="Unassembled WGS sequence"/>
</dbReference>
<accession>A0AA41HHW6</accession>
<sequence length="124" mass="13007">MMIAIFAIITNVLSPEVLSQVQGQVKTSSGLEICHAMLSMQMGSEMDVINASDQDQAPRDGMMKGHACCKVCVCHPAATALLTAFYVPNLLPPSHDTLPAPGKVCVAPGIFSTKSSPRGPPSLV</sequence>
<dbReference type="EMBL" id="JAHTGR010000033">
    <property type="protein sequence ID" value="MBV6325472.1"/>
    <property type="molecule type" value="Genomic_DNA"/>
</dbReference>
<dbReference type="InterPro" id="IPR021333">
    <property type="entry name" value="DUF2946"/>
</dbReference>
<reference evidence="1" key="1">
    <citation type="submission" date="2021-07" db="EMBL/GenBank/DDBJ databases">
        <title>Characterization of violacein-producing bacteria and related species.</title>
        <authorList>
            <person name="Wilson H.S."/>
            <person name="De Leon M.E."/>
        </authorList>
    </citation>
    <scope>NUCLEOTIDE SEQUENCE</scope>
    <source>
        <strain evidence="1">HSC-15S17</strain>
    </source>
</reference>
<proteinExistence type="predicted"/>
<dbReference type="AlphaFoldDB" id="A0AA41HHW6"/>
<organism evidence="1 2">
    <name type="scientific">Duganella violaceipulchra</name>
    <dbReference type="NCBI Taxonomy" id="2849652"/>
    <lineage>
        <taxon>Bacteria</taxon>
        <taxon>Pseudomonadati</taxon>
        <taxon>Pseudomonadota</taxon>
        <taxon>Betaproteobacteria</taxon>
        <taxon>Burkholderiales</taxon>
        <taxon>Oxalobacteraceae</taxon>
        <taxon>Telluria group</taxon>
        <taxon>Duganella</taxon>
    </lineage>
</organism>
<protein>
    <submittedName>
        <fullName evidence="1">DUF2946 family protein</fullName>
    </submittedName>
</protein>
<evidence type="ECO:0000313" key="1">
    <source>
        <dbReference type="EMBL" id="MBV6325472.1"/>
    </source>
</evidence>
<comment type="caution">
    <text evidence="1">The sequence shown here is derived from an EMBL/GenBank/DDBJ whole genome shotgun (WGS) entry which is preliminary data.</text>
</comment>
<dbReference type="Pfam" id="PF11162">
    <property type="entry name" value="DUF2946"/>
    <property type="match status" value="1"/>
</dbReference>
<name>A0AA41HHW6_9BURK</name>
<gene>
    <name evidence="1" type="ORF">KVP70_31650</name>
</gene>